<feature type="domain" description="LIM zinc-binding" evidence="13">
    <location>
        <begin position="7"/>
        <end position="70"/>
    </location>
</feature>
<evidence type="ECO:0000256" key="8">
    <source>
        <dbReference type="ARBA" id="ARBA00023242"/>
    </source>
</evidence>
<dbReference type="PANTHER" id="PTHR24208">
    <property type="entry name" value="LIM/HOMEOBOX PROTEIN LHX"/>
    <property type="match status" value="1"/>
</dbReference>
<dbReference type="PROSITE" id="PS50071">
    <property type="entry name" value="HOMEOBOX_2"/>
    <property type="match status" value="1"/>
</dbReference>
<dbReference type="Proteomes" id="UP001488838">
    <property type="component" value="Unassembled WGS sequence"/>
</dbReference>
<evidence type="ECO:0000256" key="2">
    <source>
        <dbReference type="ARBA" id="ARBA00022723"/>
    </source>
</evidence>
<evidence type="ECO:0000313" key="16">
    <source>
        <dbReference type="Proteomes" id="UP001488838"/>
    </source>
</evidence>
<dbReference type="AlphaFoldDB" id="A0AAW0JGB5"/>
<dbReference type="InterPro" id="IPR001781">
    <property type="entry name" value="Znf_LIM"/>
</dbReference>
<evidence type="ECO:0000256" key="3">
    <source>
        <dbReference type="ARBA" id="ARBA00022737"/>
    </source>
</evidence>
<evidence type="ECO:0000259" key="14">
    <source>
        <dbReference type="PROSITE" id="PS50071"/>
    </source>
</evidence>
<keyword evidence="6 9" id="KW-0238">DNA-binding</keyword>
<dbReference type="PROSITE" id="PS00478">
    <property type="entry name" value="LIM_DOMAIN_1"/>
    <property type="match status" value="1"/>
</dbReference>
<organism evidence="15 16">
    <name type="scientific">Myodes glareolus</name>
    <name type="common">Bank vole</name>
    <name type="synonym">Clethrionomys glareolus</name>
    <dbReference type="NCBI Taxonomy" id="447135"/>
    <lineage>
        <taxon>Eukaryota</taxon>
        <taxon>Metazoa</taxon>
        <taxon>Chordata</taxon>
        <taxon>Craniata</taxon>
        <taxon>Vertebrata</taxon>
        <taxon>Euteleostomi</taxon>
        <taxon>Mammalia</taxon>
        <taxon>Eutheria</taxon>
        <taxon>Euarchontoglires</taxon>
        <taxon>Glires</taxon>
        <taxon>Rodentia</taxon>
        <taxon>Myomorpha</taxon>
        <taxon>Muroidea</taxon>
        <taxon>Cricetidae</taxon>
        <taxon>Arvicolinae</taxon>
        <taxon>Myodes</taxon>
    </lineage>
</organism>
<reference evidence="15 16" key="1">
    <citation type="journal article" date="2023" name="bioRxiv">
        <title>Conserved and derived expression patterns and positive selection on dental genes reveal complex evolutionary context of ever-growing rodent molars.</title>
        <authorList>
            <person name="Calamari Z.T."/>
            <person name="Song A."/>
            <person name="Cohen E."/>
            <person name="Akter M."/>
            <person name="Roy R.D."/>
            <person name="Hallikas O."/>
            <person name="Christensen M.M."/>
            <person name="Li P."/>
            <person name="Marangoni P."/>
            <person name="Jernvall J."/>
            <person name="Klein O.D."/>
        </authorList>
    </citation>
    <scope>NUCLEOTIDE SEQUENCE [LARGE SCALE GENOMIC DNA]</scope>
    <source>
        <strain evidence="15">V071</strain>
    </source>
</reference>
<dbReference type="GO" id="GO:0000981">
    <property type="term" value="F:DNA-binding transcription factor activity, RNA polymerase II-specific"/>
    <property type="evidence" value="ECO:0007669"/>
    <property type="project" value="InterPro"/>
</dbReference>
<dbReference type="EMBL" id="JBBHLL010000041">
    <property type="protein sequence ID" value="KAK7825269.1"/>
    <property type="molecule type" value="Genomic_DNA"/>
</dbReference>
<keyword evidence="7 9" id="KW-0371">Homeobox</keyword>
<evidence type="ECO:0000256" key="6">
    <source>
        <dbReference type="ARBA" id="ARBA00023125"/>
    </source>
</evidence>
<keyword evidence="2 10" id="KW-0479">Metal-binding</keyword>
<keyword evidence="3" id="KW-0677">Repeat</keyword>
<dbReference type="SUPFAM" id="SSF57716">
    <property type="entry name" value="Glucocorticoid receptor-like (DNA-binding domain)"/>
    <property type="match status" value="1"/>
</dbReference>
<dbReference type="FunFam" id="2.10.110.10:FF:000032">
    <property type="entry name" value="LIM/homeobox protein Lhx3"/>
    <property type="match status" value="1"/>
</dbReference>
<evidence type="ECO:0000313" key="15">
    <source>
        <dbReference type="EMBL" id="KAK7825269.1"/>
    </source>
</evidence>
<dbReference type="InterPro" id="IPR050453">
    <property type="entry name" value="LIM_Homeobox_TF"/>
</dbReference>
<dbReference type="Gene3D" id="1.10.10.60">
    <property type="entry name" value="Homeodomain-like"/>
    <property type="match status" value="1"/>
</dbReference>
<evidence type="ECO:0000256" key="10">
    <source>
        <dbReference type="PROSITE-ProRule" id="PRU00125"/>
    </source>
</evidence>
<dbReference type="CDD" id="cd00086">
    <property type="entry name" value="homeodomain"/>
    <property type="match status" value="1"/>
</dbReference>
<dbReference type="Pfam" id="PF00412">
    <property type="entry name" value="LIM"/>
    <property type="match status" value="1"/>
</dbReference>
<feature type="compositionally biased region" description="Basic and acidic residues" evidence="12">
    <location>
        <begin position="102"/>
        <end position="111"/>
    </location>
</feature>
<dbReference type="GO" id="GO:0006915">
    <property type="term" value="P:apoptotic process"/>
    <property type="evidence" value="ECO:0007669"/>
    <property type="project" value="UniProtKB-ARBA"/>
</dbReference>
<keyword evidence="8 9" id="KW-0539">Nucleus</keyword>
<dbReference type="FunFam" id="1.10.10.60:FF:000219">
    <property type="entry name" value="LIM/homeobox protein Lhx3"/>
    <property type="match status" value="1"/>
</dbReference>
<proteinExistence type="predicted"/>
<keyword evidence="16" id="KW-1185">Reference proteome</keyword>
<feature type="compositionally biased region" description="Basic and acidic residues" evidence="12">
    <location>
        <begin position="69"/>
        <end position="83"/>
    </location>
</feature>
<evidence type="ECO:0000256" key="1">
    <source>
        <dbReference type="ARBA" id="ARBA00004123"/>
    </source>
</evidence>
<protein>
    <recommendedName>
        <fullName evidence="17">LIM/homeobox protein Lhx4</fullName>
    </recommendedName>
</protein>
<keyword evidence="5 10" id="KW-0440">LIM domain</keyword>
<dbReference type="Gene3D" id="2.10.110.10">
    <property type="entry name" value="Cysteine Rich Protein"/>
    <property type="match status" value="1"/>
</dbReference>
<comment type="subcellular location">
    <subcellularLocation>
        <location evidence="1 9 11">Nucleus</location>
    </subcellularLocation>
</comment>
<dbReference type="GO" id="GO:0001890">
    <property type="term" value="P:placenta development"/>
    <property type="evidence" value="ECO:0007669"/>
    <property type="project" value="UniProtKB-ARBA"/>
</dbReference>
<evidence type="ECO:0000256" key="5">
    <source>
        <dbReference type="ARBA" id="ARBA00023038"/>
    </source>
</evidence>
<dbReference type="GO" id="GO:0008270">
    <property type="term" value="F:zinc ion binding"/>
    <property type="evidence" value="ECO:0007669"/>
    <property type="project" value="InterPro"/>
</dbReference>
<dbReference type="InterPro" id="IPR017970">
    <property type="entry name" value="Homeobox_CS"/>
</dbReference>
<dbReference type="SMART" id="SM00132">
    <property type="entry name" value="LIM"/>
    <property type="match status" value="1"/>
</dbReference>
<evidence type="ECO:0000256" key="9">
    <source>
        <dbReference type="PROSITE-ProRule" id="PRU00108"/>
    </source>
</evidence>
<gene>
    <name evidence="15" type="ORF">U0070_009758</name>
</gene>
<dbReference type="GO" id="GO:0021526">
    <property type="term" value="P:medial motor column neuron differentiation"/>
    <property type="evidence" value="ECO:0007669"/>
    <property type="project" value="UniProtKB-ARBA"/>
</dbReference>
<dbReference type="InterPro" id="IPR009057">
    <property type="entry name" value="Homeodomain-like_sf"/>
</dbReference>
<name>A0AAW0JGB5_MYOGA</name>
<evidence type="ECO:0000256" key="7">
    <source>
        <dbReference type="ARBA" id="ARBA00023155"/>
    </source>
</evidence>
<feature type="DNA-binding region" description="Homeobox" evidence="9">
    <location>
        <begin position="111"/>
        <end position="170"/>
    </location>
</feature>
<dbReference type="Pfam" id="PF00046">
    <property type="entry name" value="Homeodomain"/>
    <property type="match status" value="1"/>
</dbReference>
<sequence length="241" mass="27328">MSLRFGTKCTACQQGIPPTQVVRKAQDFVYHLHCFACIICNRQLATGDEFYLMEDGRLVCKEDYETAKQNVEREKRAESKSWGERQTVSPHSESLDTQDVTLPKDDSEAGAKRPRTTITAKQLETLKNAYKNSPKPARHVREQLSSETGLDMRVVQVWFQNRRAKEKRLKKDAGRHRWGQFYKSVKRSRGGSKQGKESSAEDCGVSDSELSFQGEQGWRGEPEALGEALGDSNPCQQMGFF</sequence>
<comment type="caution">
    <text evidence="15">The sequence shown here is derived from an EMBL/GenBank/DDBJ whole genome shotgun (WGS) entry which is preliminary data.</text>
</comment>
<dbReference type="GO" id="GO:0043066">
    <property type="term" value="P:negative regulation of apoptotic process"/>
    <property type="evidence" value="ECO:0007669"/>
    <property type="project" value="UniProtKB-ARBA"/>
</dbReference>
<keyword evidence="4 10" id="KW-0862">Zinc</keyword>
<dbReference type="SUPFAM" id="SSF46689">
    <property type="entry name" value="Homeodomain-like"/>
    <property type="match status" value="1"/>
</dbReference>
<dbReference type="PROSITE" id="PS00027">
    <property type="entry name" value="HOMEOBOX_1"/>
    <property type="match status" value="1"/>
</dbReference>
<feature type="domain" description="Homeobox" evidence="14">
    <location>
        <begin position="109"/>
        <end position="169"/>
    </location>
</feature>
<dbReference type="GO" id="GO:0008045">
    <property type="term" value="P:motor neuron axon guidance"/>
    <property type="evidence" value="ECO:0007669"/>
    <property type="project" value="UniProtKB-ARBA"/>
</dbReference>
<feature type="region of interest" description="Disordered" evidence="12">
    <location>
        <begin position="69"/>
        <end position="122"/>
    </location>
</feature>
<evidence type="ECO:0000256" key="11">
    <source>
        <dbReference type="RuleBase" id="RU000682"/>
    </source>
</evidence>
<evidence type="ECO:0000259" key="13">
    <source>
        <dbReference type="PROSITE" id="PS50023"/>
    </source>
</evidence>
<evidence type="ECO:0000256" key="12">
    <source>
        <dbReference type="SAM" id="MobiDB-lite"/>
    </source>
</evidence>
<feature type="region of interest" description="Disordered" evidence="12">
    <location>
        <begin position="180"/>
        <end position="241"/>
    </location>
</feature>
<evidence type="ECO:0008006" key="17">
    <source>
        <dbReference type="Google" id="ProtNLM"/>
    </source>
</evidence>
<dbReference type="InterPro" id="IPR049594">
    <property type="entry name" value="Lhx3/4-like_LIM2"/>
</dbReference>
<dbReference type="CDD" id="cd09376">
    <property type="entry name" value="LIM2_Lhx3_Lhx4"/>
    <property type="match status" value="1"/>
</dbReference>
<accession>A0AAW0JGB5</accession>
<dbReference type="PANTHER" id="PTHR24208:SF116">
    <property type="entry name" value="LIM_HOMEOBOX PROTEIN LHX4"/>
    <property type="match status" value="1"/>
</dbReference>
<dbReference type="SMART" id="SM00389">
    <property type="entry name" value="HOX"/>
    <property type="match status" value="1"/>
</dbReference>
<feature type="compositionally biased region" description="Basic residues" evidence="12">
    <location>
        <begin position="180"/>
        <end position="190"/>
    </location>
</feature>
<dbReference type="PROSITE" id="PS50023">
    <property type="entry name" value="LIM_DOMAIN_2"/>
    <property type="match status" value="1"/>
</dbReference>
<dbReference type="InterPro" id="IPR001356">
    <property type="entry name" value="HD"/>
</dbReference>
<dbReference type="GO" id="GO:0005634">
    <property type="term" value="C:nucleus"/>
    <property type="evidence" value="ECO:0007669"/>
    <property type="project" value="UniProtKB-SubCell"/>
</dbReference>
<dbReference type="GO" id="GO:0000977">
    <property type="term" value="F:RNA polymerase II transcription regulatory region sequence-specific DNA binding"/>
    <property type="evidence" value="ECO:0007669"/>
    <property type="project" value="TreeGrafter"/>
</dbReference>
<evidence type="ECO:0000256" key="4">
    <source>
        <dbReference type="ARBA" id="ARBA00022833"/>
    </source>
</evidence>
<feature type="compositionally biased region" description="Polar residues" evidence="12">
    <location>
        <begin position="84"/>
        <end position="100"/>
    </location>
</feature>